<evidence type="ECO:0000313" key="8">
    <source>
        <dbReference type="EMBL" id="CAA9249790.1"/>
    </source>
</evidence>
<evidence type="ECO:0000256" key="3">
    <source>
        <dbReference type="ARBA" id="ARBA00022741"/>
    </source>
</evidence>
<keyword evidence="5" id="KW-0648">Protein biosynthesis</keyword>
<dbReference type="InterPro" id="IPR049940">
    <property type="entry name" value="GluQ/Sye"/>
</dbReference>
<dbReference type="GO" id="GO:0000049">
    <property type="term" value="F:tRNA binding"/>
    <property type="evidence" value="ECO:0007669"/>
    <property type="project" value="InterPro"/>
</dbReference>
<organism evidence="8">
    <name type="scientific">uncultured Chloroflexia bacterium</name>
    <dbReference type="NCBI Taxonomy" id="1672391"/>
    <lineage>
        <taxon>Bacteria</taxon>
        <taxon>Bacillati</taxon>
        <taxon>Chloroflexota</taxon>
        <taxon>Chloroflexia</taxon>
        <taxon>environmental samples</taxon>
    </lineage>
</organism>
<sequence>SGGVFSIDKLNWFNGQYIRKLSATELTERLLPFLAEAGLIGKPATPGELAYVVELVPLIHERLVTLDEAPELLRFFFQRPAELNAAELVPKKLDAAKAREALSAAGETLSQLDTWDEPSLEQHLRALAEQLELKTGDLFMTLRVAATGSRVSPPLFQTLHALGKDEVLQRLDVAVGTLS</sequence>
<dbReference type="SUPFAM" id="SSF48163">
    <property type="entry name" value="An anticodon-binding domain of class I aminoacyl-tRNA synthetases"/>
    <property type="match status" value="1"/>
</dbReference>
<accession>A0A6J4IED5</accession>
<protein>
    <submittedName>
        <fullName evidence="8">Glutamyl-tRNA synthetase @ Glutamyl-tRNA(Gln) synthetase</fullName>
        <ecNumber evidence="8">6.1.1.17</ecNumber>
        <ecNumber evidence="8">6.1.1.24</ecNumber>
    </submittedName>
</protein>
<feature type="domain" description="Aminoacyl-tRNA synthetase class I anticodon-binding" evidence="7">
    <location>
        <begin position="25"/>
        <end position="174"/>
    </location>
</feature>
<feature type="non-terminal residue" evidence="8">
    <location>
        <position position="1"/>
    </location>
</feature>
<evidence type="ECO:0000256" key="4">
    <source>
        <dbReference type="ARBA" id="ARBA00022840"/>
    </source>
</evidence>
<dbReference type="AlphaFoldDB" id="A0A6J4IED5"/>
<evidence type="ECO:0000256" key="6">
    <source>
        <dbReference type="ARBA" id="ARBA00023146"/>
    </source>
</evidence>
<keyword evidence="3" id="KW-0547">Nucleotide-binding</keyword>
<keyword evidence="6 8" id="KW-0030">Aminoacyl-tRNA synthetase</keyword>
<dbReference type="EC" id="6.1.1.24" evidence="8"/>
<evidence type="ECO:0000256" key="1">
    <source>
        <dbReference type="ARBA" id="ARBA00007894"/>
    </source>
</evidence>
<dbReference type="PANTHER" id="PTHR43311">
    <property type="entry name" value="GLUTAMATE--TRNA LIGASE"/>
    <property type="match status" value="1"/>
</dbReference>
<dbReference type="Gene3D" id="1.10.8.70">
    <property type="entry name" value="Glutamate-tRNA synthetase, class I, anticodon-binding domain 1"/>
    <property type="match status" value="1"/>
</dbReference>
<dbReference type="PANTHER" id="PTHR43311:SF2">
    <property type="entry name" value="GLUTAMATE--TRNA LIGASE, MITOCHONDRIAL-RELATED"/>
    <property type="match status" value="1"/>
</dbReference>
<name>A0A6J4IED5_9CHLR</name>
<dbReference type="GO" id="GO:0005829">
    <property type="term" value="C:cytosol"/>
    <property type="evidence" value="ECO:0007669"/>
    <property type="project" value="TreeGrafter"/>
</dbReference>
<keyword evidence="2 8" id="KW-0436">Ligase</keyword>
<evidence type="ECO:0000256" key="5">
    <source>
        <dbReference type="ARBA" id="ARBA00022917"/>
    </source>
</evidence>
<dbReference type="GO" id="GO:0050561">
    <property type="term" value="F:glutamate-tRNA(Gln) ligase activity"/>
    <property type="evidence" value="ECO:0007669"/>
    <property type="project" value="UniProtKB-EC"/>
</dbReference>
<comment type="similarity">
    <text evidence="1">Belongs to the class-I aminoacyl-tRNA synthetase family. Glutamate--tRNA ligase type 1 subfamily.</text>
</comment>
<dbReference type="EMBL" id="CADCTR010000575">
    <property type="protein sequence ID" value="CAA9249790.1"/>
    <property type="molecule type" value="Genomic_DNA"/>
</dbReference>
<proteinExistence type="inferred from homology"/>
<keyword evidence="4" id="KW-0067">ATP-binding</keyword>
<dbReference type="Gene3D" id="1.10.10.350">
    <property type="match status" value="1"/>
</dbReference>
<dbReference type="EC" id="6.1.1.17" evidence="8"/>
<dbReference type="InterPro" id="IPR008925">
    <property type="entry name" value="aa_tRNA-synth_I_cd-bd_sf"/>
</dbReference>
<dbReference type="InterPro" id="IPR020752">
    <property type="entry name" value="Glu-tRNA-synth_I_codon-bd_sub1"/>
</dbReference>
<reference evidence="8" key="1">
    <citation type="submission" date="2020-02" db="EMBL/GenBank/DDBJ databases">
        <authorList>
            <person name="Meier V. D."/>
        </authorList>
    </citation>
    <scope>NUCLEOTIDE SEQUENCE</scope>
    <source>
        <strain evidence="8">AVDCRST_MAG93</strain>
    </source>
</reference>
<evidence type="ECO:0000259" key="7">
    <source>
        <dbReference type="Pfam" id="PF19269"/>
    </source>
</evidence>
<dbReference type="InterPro" id="IPR020751">
    <property type="entry name" value="aa-tRNA-synth_I_codon-bd_sub2"/>
</dbReference>
<dbReference type="Pfam" id="PF19269">
    <property type="entry name" value="Anticodon_2"/>
    <property type="match status" value="1"/>
</dbReference>
<dbReference type="GO" id="GO:0005524">
    <property type="term" value="F:ATP binding"/>
    <property type="evidence" value="ECO:0007669"/>
    <property type="project" value="UniProtKB-KW"/>
</dbReference>
<evidence type="ECO:0000256" key="2">
    <source>
        <dbReference type="ARBA" id="ARBA00022598"/>
    </source>
</evidence>
<dbReference type="InterPro" id="IPR045462">
    <property type="entry name" value="aa-tRNA-synth_I_cd-bd"/>
</dbReference>
<gene>
    <name evidence="8" type="ORF">AVDCRST_MAG93-1695</name>
</gene>
<dbReference type="GO" id="GO:0004818">
    <property type="term" value="F:glutamate-tRNA ligase activity"/>
    <property type="evidence" value="ECO:0007669"/>
    <property type="project" value="UniProtKB-EC"/>
</dbReference>
<dbReference type="GO" id="GO:0006424">
    <property type="term" value="P:glutamyl-tRNA aminoacylation"/>
    <property type="evidence" value="ECO:0007669"/>
    <property type="project" value="TreeGrafter"/>
</dbReference>